<feature type="compositionally biased region" description="Low complexity" evidence="1">
    <location>
        <begin position="1"/>
        <end position="18"/>
    </location>
</feature>
<feature type="compositionally biased region" description="Low complexity" evidence="1">
    <location>
        <begin position="42"/>
        <end position="58"/>
    </location>
</feature>
<reference evidence="2" key="1">
    <citation type="submission" date="2023-10" db="EMBL/GenBank/DDBJ databases">
        <authorList>
            <person name="Chen Y."/>
            <person name="Shah S."/>
            <person name="Dougan E. K."/>
            <person name="Thang M."/>
            <person name="Chan C."/>
        </authorList>
    </citation>
    <scope>NUCLEOTIDE SEQUENCE [LARGE SCALE GENOMIC DNA]</scope>
</reference>
<proteinExistence type="predicted"/>
<sequence>WPVAGPRQTKAPPTTAATRPRRASGPSAGSRTARGNPCGRRPGLPRGASSAAAGAGPRRWPPAARPRARPQRGRRPSGPTSMGSPARRWTRWTRASGRRWRSCAGASTRCRRR</sequence>
<evidence type="ECO:0000313" key="2">
    <source>
        <dbReference type="EMBL" id="CAK0818767.1"/>
    </source>
</evidence>
<dbReference type="Proteomes" id="UP001189429">
    <property type="component" value="Unassembled WGS sequence"/>
</dbReference>
<feature type="region of interest" description="Disordered" evidence="1">
    <location>
        <begin position="1"/>
        <end position="113"/>
    </location>
</feature>
<gene>
    <name evidence="2" type="ORF">PCOR1329_LOCUS20923</name>
</gene>
<feature type="non-terminal residue" evidence="2">
    <location>
        <position position="1"/>
    </location>
</feature>
<accession>A0ABN9RIW8</accession>
<evidence type="ECO:0000256" key="1">
    <source>
        <dbReference type="SAM" id="MobiDB-lite"/>
    </source>
</evidence>
<evidence type="ECO:0000313" key="3">
    <source>
        <dbReference type="Proteomes" id="UP001189429"/>
    </source>
</evidence>
<feature type="compositionally biased region" description="Basic residues" evidence="1">
    <location>
        <begin position="66"/>
        <end position="75"/>
    </location>
</feature>
<dbReference type="EMBL" id="CAUYUJ010006816">
    <property type="protein sequence ID" value="CAK0818767.1"/>
    <property type="molecule type" value="Genomic_DNA"/>
</dbReference>
<organism evidence="2 3">
    <name type="scientific">Prorocentrum cordatum</name>
    <dbReference type="NCBI Taxonomy" id="2364126"/>
    <lineage>
        <taxon>Eukaryota</taxon>
        <taxon>Sar</taxon>
        <taxon>Alveolata</taxon>
        <taxon>Dinophyceae</taxon>
        <taxon>Prorocentrales</taxon>
        <taxon>Prorocentraceae</taxon>
        <taxon>Prorocentrum</taxon>
    </lineage>
</organism>
<protein>
    <submittedName>
        <fullName evidence="2">Uncharacterized protein</fullName>
    </submittedName>
</protein>
<keyword evidence="3" id="KW-1185">Reference proteome</keyword>
<name>A0ABN9RIW8_9DINO</name>
<feature type="compositionally biased region" description="Basic residues" evidence="1">
    <location>
        <begin position="88"/>
        <end position="101"/>
    </location>
</feature>
<comment type="caution">
    <text evidence="2">The sequence shown here is derived from an EMBL/GenBank/DDBJ whole genome shotgun (WGS) entry which is preliminary data.</text>
</comment>
<feature type="non-terminal residue" evidence="2">
    <location>
        <position position="113"/>
    </location>
</feature>